<feature type="repeat" description="TPR" evidence="1">
    <location>
        <begin position="706"/>
        <end position="739"/>
    </location>
</feature>
<dbReference type="EMBL" id="CP038804">
    <property type="protein sequence ID" value="UTY34288.1"/>
    <property type="molecule type" value="Genomic_DNA"/>
</dbReference>
<keyword evidence="2" id="KW-0472">Membrane</keyword>
<dbReference type="PROSITE" id="PS50005">
    <property type="entry name" value="TPR"/>
    <property type="match status" value="1"/>
</dbReference>
<dbReference type="Pfam" id="PF13181">
    <property type="entry name" value="TPR_8"/>
    <property type="match status" value="1"/>
</dbReference>
<feature type="transmembrane region" description="Helical" evidence="2">
    <location>
        <begin position="182"/>
        <end position="198"/>
    </location>
</feature>
<dbReference type="InterPro" id="IPR002931">
    <property type="entry name" value="Transglutaminase-like"/>
</dbReference>
<dbReference type="SMART" id="SM00028">
    <property type="entry name" value="TPR"/>
    <property type="match status" value="5"/>
</dbReference>
<evidence type="ECO:0000256" key="2">
    <source>
        <dbReference type="SAM" id="Phobius"/>
    </source>
</evidence>
<evidence type="ECO:0000313" key="5">
    <source>
        <dbReference type="Proteomes" id="UP001058682"/>
    </source>
</evidence>
<name>A0AAE9MW11_9SPIR</name>
<evidence type="ECO:0000256" key="1">
    <source>
        <dbReference type="PROSITE-ProRule" id="PRU00339"/>
    </source>
</evidence>
<proteinExistence type="predicted"/>
<evidence type="ECO:0000313" key="4">
    <source>
        <dbReference type="EMBL" id="UTY34288.1"/>
    </source>
</evidence>
<dbReference type="Pfam" id="PF14559">
    <property type="entry name" value="TPR_19"/>
    <property type="match status" value="1"/>
</dbReference>
<dbReference type="SUPFAM" id="SSF48452">
    <property type="entry name" value="TPR-like"/>
    <property type="match status" value="2"/>
</dbReference>
<dbReference type="InterPro" id="IPR019734">
    <property type="entry name" value="TPR_rpt"/>
</dbReference>
<feature type="domain" description="Transglutaminase-like" evidence="3">
    <location>
        <begin position="434"/>
        <end position="505"/>
    </location>
</feature>
<protein>
    <submittedName>
        <fullName evidence="4">Tetratricopeptide repeat protein</fullName>
    </submittedName>
</protein>
<sequence length="1238" mass="144961">MLTRYKLNFLLRIFSLIILSVIPSLFLFEILPSFILPFWTLIVIFLCYKFQEKRIKPSSAFILICLSVIICLFFILFIFKIISIELFDILYLRLDIIIPFLILQTLFISISTIGFCKNEKYRRYESIVFFSIFALLFWTQGNFSMSVFEHPIYAVFLSLIFSVLEIFRLFLSFNFEKKQLKFFLLFLSFFSFIIFFVLKNYNEAASVNHGGLLQPTLFRFDFSDYLRLQSEIKMSDDLVLVTHFDKNFSHNMLRRMYLSGWDPAKGFYEKKAPSENAQITSLPKGQKDILHRAFSMREKAEQEYFFVNLSPSSFIAMDYPTKIIPYEIWDSSKFNGGYKVFSDAIFDFASDIYGEAFPSGDDGEGLSKEDLDFYTKIDDESFKLVHQTAEKITENIPDYLDKILALKFYFTDGDYRYSLKPGKAPDGNQLKYFLTETKKGYCTYFAFSYALMLRSVGIPSRVAVGFFVQPESEIMNYYPVRANMAHAWVEVFFPFIGWVSFDPTTSQLAEGENINFGMNAGGEEFNSLLSEILEKRSEIKITEITEKEYDISNIGTYIKRFFKENMSFFMLIIIIFAVLIFIIYKIRPYLILKFSKNNRRVVLTAGRLFKKKRQSSEEGTQMNVLIQKAKFAPECTDDDVKIAKKLLKSKNRKIIILLTFSFLSFILNTENADTILFEAEKAIEAENWERALSLLQDGIKRYPQNDSLFLRLGEIYYNQELYKPAYKILKKGQDINPDNSSILFYLSGCASSLNKYEEALVYIKNYLYLIPHDRFAAANYGWLCFKCHRPEEGINFLLNNIERYGKDLSVYNSLGTLYNEIFDYKKSKEFYVKAINEAKKLDRKYSGAIYYYNKAILESQFYQFENAIEDAKAALDMKERSSSYMMIGELEERRNNFTQALSSYFSAAADDDTPLSILSIINLFLETGHIEKAEQYILNELQNISEAWISDYGLSVNEFKSNLYDLKRELYIRKYNFEKTRLTLNFFDWIKNLNNKINYKLKYKYYDAVFRLYSLKVAKEYKQNNKRYSEDVANTLYANTYYYRAFKGKGKKALKYLKNSESIETMLIPQSAGAYLADKGIIESDLKMLNEGISKMDPEWEKFALKNLYAEGSKIAKQTSPQLYYLYLESLFDLNPTGFLEHDIKLPVKINIDMDKTENIKLNSKKIKKLITSSRFIEDDNSKFSLQLTYSDKNLSFKLTDKNGYTLYSKNFVIEKLDKKHFKNSINVLVKDIFSFKL</sequence>
<dbReference type="InterPro" id="IPR038765">
    <property type="entry name" value="Papain-like_cys_pep_sf"/>
</dbReference>
<feature type="transmembrane region" description="Helical" evidence="2">
    <location>
        <begin position="654"/>
        <end position="669"/>
    </location>
</feature>
<keyword evidence="2" id="KW-1133">Transmembrane helix</keyword>
<dbReference type="PANTHER" id="PTHR42736:SF1">
    <property type="entry name" value="PROTEIN-GLUTAMINE GAMMA-GLUTAMYLTRANSFERASE"/>
    <property type="match status" value="1"/>
</dbReference>
<dbReference type="SMART" id="SM00460">
    <property type="entry name" value="TGc"/>
    <property type="match status" value="1"/>
</dbReference>
<dbReference type="Proteomes" id="UP001058682">
    <property type="component" value="Chromosome"/>
</dbReference>
<feature type="transmembrane region" description="Helical" evidence="2">
    <location>
        <begin position="151"/>
        <end position="170"/>
    </location>
</feature>
<feature type="transmembrane region" description="Helical" evidence="2">
    <location>
        <begin position="96"/>
        <end position="115"/>
    </location>
</feature>
<gene>
    <name evidence="4" type="ORF">E4N74_09935</name>
</gene>
<feature type="transmembrane region" description="Helical" evidence="2">
    <location>
        <begin position="34"/>
        <end position="50"/>
    </location>
</feature>
<feature type="transmembrane region" description="Helical" evidence="2">
    <location>
        <begin position="62"/>
        <end position="84"/>
    </location>
</feature>
<feature type="transmembrane region" description="Helical" evidence="2">
    <location>
        <begin position="566"/>
        <end position="586"/>
    </location>
</feature>
<dbReference type="InterPro" id="IPR011990">
    <property type="entry name" value="TPR-like_helical_dom_sf"/>
</dbReference>
<organism evidence="4 5">
    <name type="scientific">Treponema putidum</name>
    <dbReference type="NCBI Taxonomy" id="221027"/>
    <lineage>
        <taxon>Bacteria</taxon>
        <taxon>Pseudomonadati</taxon>
        <taxon>Spirochaetota</taxon>
        <taxon>Spirochaetia</taxon>
        <taxon>Spirochaetales</taxon>
        <taxon>Treponemataceae</taxon>
        <taxon>Treponema</taxon>
    </lineage>
</organism>
<dbReference type="InterPro" id="IPR052901">
    <property type="entry name" value="Bact_TGase-like"/>
</dbReference>
<dbReference type="PANTHER" id="PTHR42736">
    <property type="entry name" value="PROTEIN-GLUTAMINE GAMMA-GLUTAMYLTRANSFERASE"/>
    <property type="match status" value="1"/>
</dbReference>
<dbReference type="Gene3D" id="1.25.40.10">
    <property type="entry name" value="Tetratricopeptide repeat domain"/>
    <property type="match status" value="2"/>
</dbReference>
<reference evidence="4" key="1">
    <citation type="submission" date="2019-04" db="EMBL/GenBank/DDBJ databases">
        <title>Whole genome sequencing of oral phylogroup 2 treponemes.</title>
        <authorList>
            <person name="Chan Y."/>
            <person name="Zeng H.H."/>
            <person name="Yu X.L."/>
            <person name="Leung W.K."/>
            <person name="Watt R.M."/>
        </authorList>
    </citation>
    <scope>NUCLEOTIDE SEQUENCE</scope>
    <source>
        <strain evidence="4">OMZ 835</strain>
    </source>
</reference>
<evidence type="ECO:0000259" key="3">
    <source>
        <dbReference type="SMART" id="SM00460"/>
    </source>
</evidence>
<dbReference type="Gene3D" id="3.10.620.30">
    <property type="match status" value="1"/>
</dbReference>
<keyword evidence="2" id="KW-0812">Transmembrane</keyword>
<feature type="transmembrane region" description="Helical" evidence="2">
    <location>
        <begin position="127"/>
        <end position="145"/>
    </location>
</feature>
<dbReference type="SUPFAM" id="SSF54001">
    <property type="entry name" value="Cysteine proteinases"/>
    <property type="match status" value="1"/>
</dbReference>
<dbReference type="Pfam" id="PF01841">
    <property type="entry name" value="Transglut_core"/>
    <property type="match status" value="1"/>
</dbReference>
<keyword evidence="1" id="KW-0802">TPR repeat</keyword>
<feature type="transmembrane region" description="Helical" evidence="2">
    <location>
        <begin position="9"/>
        <end position="28"/>
    </location>
</feature>
<dbReference type="AlphaFoldDB" id="A0AAE9MW11"/>
<accession>A0AAE9MW11</accession>
<dbReference type="RefSeq" id="WP_255817354.1">
    <property type="nucleotide sequence ID" value="NZ_CP038804.1"/>
</dbReference>